<dbReference type="InterPro" id="IPR003772">
    <property type="entry name" value="YceD"/>
</dbReference>
<protein>
    <recommendedName>
        <fullName evidence="3">DUF177 domain-containing protein</fullName>
    </recommendedName>
</protein>
<dbReference type="Pfam" id="PF02620">
    <property type="entry name" value="YceD"/>
    <property type="match status" value="1"/>
</dbReference>
<name>F6DSZ6_DESRL</name>
<dbReference type="STRING" id="696281.Desru_1726"/>
<dbReference type="PANTHER" id="PTHR34374">
    <property type="entry name" value="LARGE RIBOSOMAL RNA SUBUNIT ACCUMULATION PROTEIN YCED HOMOLOG 1, CHLOROPLASTIC"/>
    <property type="match status" value="1"/>
</dbReference>
<dbReference type="RefSeq" id="WP_013841754.1">
    <property type="nucleotide sequence ID" value="NC_015589.1"/>
</dbReference>
<dbReference type="eggNOG" id="COG1399">
    <property type="taxonomic scope" value="Bacteria"/>
</dbReference>
<dbReference type="HOGENOM" id="CLU_100236_1_1_9"/>
<proteinExistence type="predicted"/>
<reference evidence="2" key="1">
    <citation type="submission" date="2011-05" db="EMBL/GenBank/DDBJ databases">
        <title>Complete sequence of Desulfotomaculum ruminis DSM 2154.</title>
        <authorList>
            <person name="Lucas S."/>
            <person name="Copeland A."/>
            <person name="Lapidus A."/>
            <person name="Cheng J.-F."/>
            <person name="Goodwin L."/>
            <person name="Pitluck S."/>
            <person name="Lu M."/>
            <person name="Detter J.C."/>
            <person name="Han C."/>
            <person name="Tapia R."/>
            <person name="Land M."/>
            <person name="Hauser L."/>
            <person name="Kyrpides N."/>
            <person name="Ivanova N."/>
            <person name="Mikhailova N."/>
            <person name="Pagani I."/>
            <person name="Stams A.J.M."/>
            <person name="Plugge C.M."/>
            <person name="Muyzer G."/>
            <person name="Kuever J."/>
            <person name="Parshina S.N."/>
            <person name="Ivanova A.E."/>
            <person name="Nazina T.N."/>
            <person name="Brambilla E."/>
            <person name="Spring S."/>
            <person name="Klenk H.-P."/>
            <person name="Woyke T."/>
        </authorList>
    </citation>
    <scope>NUCLEOTIDE SEQUENCE [LARGE SCALE GENOMIC DNA]</scope>
    <source>
        <strain evidence="2">ATCC 23193 / DSM 2154 / NCIB 8452 / DL</strain>
    </source>
</reference>
<dbReference type="Proteomes" id="UP000009234">
    <property type="component" value="Chromosome"/>
</dbReference>
<reference evidence="1 2" key="2">
    <citation type="journal article" date="2012" name="Stand. Genomic Sci.">
        <title>Complete genome sequence of the sulfate-reducing firmicute Desulfotomaculum ruminis type strain (DL(T)).</title>
        <authorList>
            <person name="Spring S."/>
            <person name="Visser M."/>
            <person name="Lu M."/>
            <person name="Copeland A."/>
            <person name="Lapidus A."/>
            <person name="Lucas S."/>
            <person name="Cheng J.F."/>
            <person name="Han C."/>
            <person name="Tapia R."/>
            <person name="Goodwin L.A."/>
            <person name="Pitluck S."/>
            <person name="Ivanova N."/>
            <person name="Land M."/>
            <person name="Hauser L."/>
            <person name="Larimer F."/>
            <person name="Rohde M."/>
            <person name="Goker M."/>
            <person name="Detter J.C."/>
            <person name="Kyrpides N.C."/>
            <person name="Woyke T."/>
            <person name="Schaap P.J."/>
            <person name="Plugge C.M."/>
            <person name="Muyzer G."/>
            <person name="Kuever J."/>
            <person name="Pereira I.A."/>
            <person name="Parshina S.N."/>
            <person name="Bernier-Latmani R."/>
            <person name="Stams A.J."/>
            <person name="Klenk H.P."/>
        </authorList>
    </citation>
    <scope>NUCLEOTIDE SEQUENCE [LARGE SCALE GENOMIC DNA]</scope>
    <source>
        <strain evidence="2">ATCC 23193 / DSM 2154 / NCIB 8452 / DL</strain>
    </source>
</reference>
<dbReference type="OrthoDB" id="9790372at2"/>
<evidence type="ECO:0000313" key="2">
    <source>
        <dbReference type="Proteomes" id="UP000009234"/>
    </source>
</evidence>
<accession>F6DSZ6</accession>
<dbReference type="AlphaFoldDB" id="F6DSZ6"/>
<gene>
    <name evidence="1" type="ordered locus">Desru_1726</name>
</gene>
<evidence type="ECO:0008006" key="3">
    <source>
        <dbReference type="Google" id="ProtNLM"/>
    </source>
</evidence>
<dbReference type="EMBL" id="CP002780">
    <property type="protein sequence ID" value="AEG59990.1"/>
    <property type="molecule type" value="Genomic_DNA"/>
</dbReference>
<organism evidence="1 2">
    <name type="scientific">Desulforamulus ruminis (strain ATCC 23193 / DSM 2154 / NCIMB 8452 / DL)</name>
    <name type="common">Desulfotomaculum ruminis</name>
    <dbReference type="NCBI Taxonomy" id="696281"/>
    <lineage>
        <taxon>Bacteria</taxon>
        <taxon>Bacillati</taxon>
        <taxon>Bacillota</taxon>
        <taxon>Clostridia</taxon>
        <taxon>Eubacteriales</taxon>
        <taxon>Peptococcaceae</taxon>
        <taxon>Desulforamulus</taxon>
    </lineage>
</organism>
<dbReference type="PANTHER" id="PTHR34374:SF1">
    <property type="entry name" value="LARGE RIBOSOMAL RNA SUBUNIT ACCUMULATION PROTEIN YCED HOMOLOG 1, CHLOROPLASTIC"/>
    <property type="match status" value="1"/>
</dbReference>
<dbReference type="KEGG" id="dru:Desru_1726"/>
<sequence>MKVNILQLKNAPGESLPFHIQDTMEKLNYDGQVIDFEGPVEVRGEVTNEKGRFILKGVAGATIATGCVNCLELFHMRLEGKLDEVYVPSGGMSGDAVEGEPVFFDGDAINIKPEVINSLLMELPMRLVCSKDCRGLCPQCGSNLNVKQCNCEREHIDPRLAVLKKLK</sequence>
<evidence type="ECO:0000313" key="1">
    <source>
        <dbReference type="EMBL" id="AEG59990.1"/>
    </source>
</evidence>
<keyword evidence="2" id="KW-1185">Reference proteome</keyword>